<dbReference type="Gene3D" id="1.10.510.10">
    <property type="entry name" value="Transferase(Phosphotransferase) domain 1"/>
    <property type="match status" value="1"/>
</dbReference>
<dbReference type="InterPro" id="IPR011009">
    <property type="entry name" value="Kinase-like_dom_sf"/>
</dbReference>
<dbReference type="SUPFAM" id="SSF81901">
    <property type="entry name" value="HCP-like"/>
    <property type="match status" value="2"/>
</dbReference>
<name>A0A2I1HBW7_9GLOM</name>
<evidence type="ECO:0000313" key="3">
    <source>
        <dbReference type="EMBL" id="PKY56391.1"/>
    </source>
</evidence>
<dbReference type="GO" id="GO:0004672">
    <property type="term" value="F:protein kinase activity"/>
    <property type="evidence" value="ECO:0007669"/>
    <property type="project" value="InterPro"/>
</dbReference>
<comment type="similarity">
    <text evidence="1">Belongs to the sel-1 family.</text>
</comment>
<evidence type="ECO:0000259" key="2">
    <source>
        <dbReference type="PROSITE" id="PS50011"/>
    </source>
</evidence>
<dbReference type="Pfam" id="PF08238">
    <property type="entry name" value="Sel1"/>
    <property type="match status" value="9"/>
</dbReference>
<dbReference type="InterPro" id="IPR050767">
    <property type="entry name" value="Sel1_AlgK"/>
</dbReference>
<dbReference type="GO" id="GO:0005524">
    <property type="term" value="F:ATP binding"/>
    <property type="evidence" value="ECO:0007669"/>
    <property type="project" value="InterPro"/>
</dbReference>
<organism evidence="3 4">
    <name type="scientific">Rhizophagus irregularis</name>
    <dbReference type="NCBI Taxonomy" id="588596"/>
    <lineage>
        <taxon>Eukaryota</taxon>
        <taxon>Fungi</taxon>
        <taxon>Fungi incertae sedis</taxon>
        <taxon>Mucoromycota</taxon>
        <taxon>Glomeromycotina</taxon>
        <taxon>Glomeromycetes</taxon>
        <taxon>Glomerales</taxon>
        <taxon>Glomeraceae</taxon>
        <taxon>Rhizophagus</taxon>
    </lineage>
</organism>
<dbReference type="VEuPathDB" id="FungiDB:RhiirA1_520998"/>
<dbReference type="InterPro" id="IPR000719">
    <property type="entry name" value="Prot_kinase_dom"/>
</dbReference>
<feature type="domain" description="Protein kinase" evidence="2">
    <location>
        <begin position="25"/>
        <end position="304"/>
    </location>
</feature>
<dbReference type="EMBL" id="LLXI01002165">
    <property type="protein sequence ID" value="PKY56391.1"/>
    <property type="molecule type" value="Genomic_DNA"/>
</dbReference>
<evidence type="ECO:0000256" key="1">
    <source>
        <dbReference type="ARBA" id="ARBA00038101"/>
    </source>
</evidence>
<dbReference type="InterPro" id="IPR001245">
    <property type="entry name" value="Ser-Thr/Tyr_kinase_cat_dom"/>
</dbReference>
<dbReference type="PRINTS" id="PR00109">
    <property type="entry name" value="TYRKINASE"/>
</dbReference>
<dbReference type="PROSITE" id="PS50011">
    <property type="entry name" value="PROTEIN_KINASE_DOM"/>
    <property type="match status" value="1"/>
</dbReference>
<dbReference type="VEuPathDB" id="FungiDB:FUN_015997"/>
<dbReference type="Gene3D" id="1.25.40.10">
    <property type="entry name" value="Tetratricopeptide repeat domain"/>
    <property type="match status" value="2"/>
</dbReference>
<dbReference type="VEuPathDB" id="FungiDB:RhiirA1_538941"/>
<dbReference type="PANTHER" id="PTHR11102">
    <property type="entry name" value="SEL-1-LIKE PROTEIN"/>
    <property type="match status" value="1"/>
</dbReference>
<dbReference type="Pfam" id="PF07714">
    <property type="entry name" value="PK_Tyr_Ser-Thr"/>
    <property type="match status" value="1"/>
</dbReference>
<dbReference type="Proteomes" id="UP000234323">
    <property type="component" value="Unassembled WGS sequence"/>
</dbReference>
<dbReference type="VEuPathDB" id="FungiDB:RhiirFUN_014017"/>
<reference evidence="3 4" key="1">
    <citation type="submission" date="2015-10" db="EMBL/GenBank/DDBJ databases">
        <title>Genome analyses suggest a sexual origin of heterokaryosis in a supposedly ancient asexual fungus.</title>
        <authorList>
            <person name="Ropars J."/>
            <person name="Sedzielewska K."/>
            <person name="Noel J."/>
            <person name="Charron P."/>
            <person name="Farinelli L."/>
            <person name="Marton T."/>
            <person name="Kruger M."/>
            <person name="Pelin A."/>
            <person name="Brachmann A."/>
            <person name="Corradi N."/>
        </authorList>
    </citation>
    <scope>NUCLEOTIDE SEQUENCE [LARGE SCALE GENOMIC DNA]</scope>
    <source>
        <strain evidence="3 4">A4</strain>
    </source>
</reference>
<accession>A0A2I1HBW7</accession>
<dbReference type="InterPro" id="IPR006597">
    <property type="entry name" value="Sel1-like"/>
</dbReference>
<keyword evidence="3" id="KW-0418">Kinase</keyword>
<gene>
    <name evidence="3" type="ORF">RhiirA4_476658</name>
</gene>
<comment type="caution">
    <text evidence="3">The sequence shown here is derived from an EMBL/GenBank/DDBJ whole genome shotgun (WGS) entry which is preliminary data.</text>
</comment>
<dbReference type="InterPro" id="IPR011990">
    <property type="entry name" value="TPR-like_helical_dom_sf"/>
</dbReference>
<proteinExistence type="inferred from homology"/>
<dbReference type="SMART" id="SM00671">
    <property type="entry name" value="SEL1"/>
    <property type="match status" value="7"/>
</dbReference>
<dbReference type="SUPFAM" id="SSF56112">
    <property type="entry name" value="Protein kinase-like (PK-like)"/>
    <property type="match status" value="1"/>
</dbReference>
<keyword evidence="3" id="KW-0808">Transferase</keyword>
<keyword evidence="4" id="KW-1185">Reference proteome</keyword>
<protein>
    <submittedName>
        <fullName evidence="3">Kinase-like protein</fullName>
    </submittedName>
</protein>
<dbReference type="AlphaFoldDB" id="A0A2I1HBW7"/>
<dbReference type="PANTHER" id="PTHR11102:SF160">
    <property type="entry name" value="ERAD-ASSOCIATED E3 UBIQUITIN-PROTEIN LIGASE COMPONENT HRD3"/>
    <property type="match status" value="1"/>
</dbReference>
<sequence length="730" mass="84424">MTNLKEWINMKVNDEIIKYFEYNKFSDIEDIAKGGFHQEVFRWVSPLFDVDFHVDFKRKKIPDVGIVRSANWIDAGIKVALKSPLINSEIDENQMENFVKELKFLHQVNVHPNINRFLGVTKDQVHDDYIIILQYANQGNLREYLERNFLSLHWKDKSQMALDITCGLKYLHSSQIIHRDLHAKNILVNNGSLMIADFGLSKHLTEIKSNSILLGMPAYIDPQCYIKNNYKRNEKSDIYSLGVLLWEISSGTLPFSKISVLEIIRGIREVPIEDTPVKYKELYEICWSGEPNQRPDIDEVYMVLIQLNSQLTNNEQIKVVTKQYFGDMNINNSEVADSKLVNLSLPNNANVLKEANWIESSKLQFNSKIQFNTISSMKNPYSNTSNLNNKNYNNTIYLISTENWNTQINFDMCYLNGTGTYKNQMKAFEWYLKSAENGNSYGQFNLGCCYEYGIGTDKNETKAFEWYLKSAKNGNGKGQLSLGNCYKKGIGIDKNEIKAFEWYLKSAENGNSEGQLALGSSYFFGIGTDRIETKAFEWYLKSAENGNSNGQFNLGNCYKNGIGTDKNETKAFEWYLKSAENGNSDGQLILGNCYKNGIGTDKNEIKAFEWYLKSAENENDKGQFNLGTCYENGIGTDKNEIKAFEWYLKSAKNGNRTDKNEIQAFEWYLKSEKDLYFQMFMLAYDYVNERTCYRTIYLWSCYFFSTGTYKIKQKHLNGTDKNETKAFEWK</sequence>
<evidence type="ECO:0000313" key="4">
    <source>
        <dbReference type="Proteomes" id="UP000234323"/>
    </source>
</evidence>